<name>A0ABV6P4N3_9ACTN</name>
<dbReference type="EMBL" id="JBHLUE010000026">
    <property type="protein sequence ID" value="MFC0567990.1"/>
    <property type="molecule type" value="Genomic_DNA"/>
</dbReference>
<gene>
    <name evidence="1" type="ORF">ACFFHU_28075</name>
</gene>
<accession>A0ABV6P4N3</accession>
<proteinExistence type="predicted"/>
<comment type="caution">
    <text evidence="1">The sequence shown here is derived from an EMBL/GenBank/DDBJ whole genome shotgun (WGS) entry which is preliminary data.</text>
</comment>
<sequence>MHGSGAATGLRPPGTAGYTIRLQWRREHQHIHEFHGFFPGADRAWRARDRLARFLRAGPNRPSEALVVAISRAEFDRHHQLTACRRTDCPAIGVARAGGRRAGTLTRWSRG</sequence>
<protein>
    <submittedName>
        <fullName evidence="1">Uncharacterized protein</fullName>
    </submittedName>
</protein>
<keyword evidence="2" id="KW-1185">Reference proteome</keyword>
<organism evidence="1 2">
    <name type="scientific">Plantactinospora siamensis</name>
    <dbReference type="NCBI Taxonomy" id="555372"/>
    <lineage>
        <taxon>Bacteria</taxon>
        <taxon>Bacillati</taxon>
        <taxon>Actinomycetota</taxon>
        <taxon>Actinomycetes</taxon>
        <taxon>Micromonosporales</taxon>
        <taxon>Micromonosporaceae</taxon>
        <taxon>Plantactinospora</taxon>
    </lineage>
</organism>
<evidence type="ECO:0000313" key="2">
    <source>
        <dbReference type="Proteomes" id="UP001589894"/>
    </source>
</evidence>
<dbReference type="Proteomes" id="UP001589894">
    <property type="component" value="Unassembled WGS sequence"/>
</dbReference>
<reference evidence="1 2" key="1">
    <citation type="submission" date="2024-09" db="EMBL/GenBank/DDBJ databases">
        <authorList>
            <person name="Sun Q."/>
            <person name="Mori K."/>
        </authorList>
    </citation>
    <scope>NUCLEOTIDE SEQUENCE [LARGE SCALE GENOMIC DNA]</scope>
    <source>
        <strain evidence="1 2">TBRC 2205</strain>
    </source>
</reference>
<dbReference type="RefSeq" id="WP_377343383.1">
    <property type="nucleotide sequence ID" value="NZ_JBHLUE010000026.1"/>
</dbReference>
<evidence type="ECO:0000313" key="1">
    <source>
        <dbReference type="EMBL" id="MFC0567990.1"/>
    </source>
</evidence>